<feature type="domain" description="Thiamine pyrophosphate enzyme N-terminal TPP-binding" evidence="6">
    <location>
        <begin position="14"/>
        <end position="120"/>
    </location>
</feature>
<dbReference type="GO" id="GO:0030976">
    <property type="term" value="F:thiamine pyrophosphate binding"/>
    <property type="evidence" value="ECO:0007669"/>
    <property type="project" value="InterPro"/>
</dbReference>
<dbReference type="PANTHER" id="PTHR18968:SF133">
    <property type="entry name" value="BENZOYLFORMATE DECARBOXYLASE"/>
    <property type="match status" value="1"/>
</dbReference>
<dbReference type="EMBL" id="JACSEP010000109">
    <property type="protein sequence ID" value="MBC6324917.1"/>
    <property type="molecule type" value="Genomic_DNA"/>
</dbReference>
<dbReference type="PANTHER" id="PTHR18968">
    <property type="entry name" value="THIAMINE PYROPHOSPHATE ENZYMES"/>
    <property type="match status" value="1"/>
</dbReference>
<evidence type="ECO:0000259" key="5">
    <source>
        <dbReference type="Pfam" id="PF02775"/>
    </source>
</evidence>
<evidence type="ECO:0000259" key="4">
    <source>
        <dbReference type="Pfam" id="PF00205"/>
    </source>
</evidence>
<dbReference type="Pfam" id="PF02775">
    <property type="entry name" value="TPP_enzyme_C"/>
    <property type="match status" value="1"/>
</dbReference>
<dbReference type="GO" id="GO:0003984">
    <property type="term" value="F:acetolactate synthase activity"/>
    <property type="evidence" value="ECO:0007669"/>
    <property type="project" value="TreeGrafter"/>
</dbReference>
<dbReference type="Gene3D" id="3.40.50.970">
    <property type="match status" value="2"/>
</dbReference>
<dbReference type="SUPFAM" id="SSF52518">
    <property type="entry name" value="Thiamin diphosphate-binding fold (THDP-binding)"/>
    <property type="match status" value="2"/>
</dbReference>
<name>A0AAW3XM59_9ENTR</name>
<sequence length="564" mass="61090">MIKSLTSLSDLNMRTGADILLEVLESEGVEYIFGNPGTTELPLIDALLRHENIHYILALQESSVVAIADGYAKASGKTGFINLHTASGLGHGMGNLINSRIMKTPLVVTVGQQDTRHYVRDPLLYDDIVSIGSPVMKWAQEVTSADQLPVLVRRAFHAASYPPAGPVLLSLPMNVMEELSDAGIQTASRVNYHTVAGSLDELAEALSEIAPGRIMIVAGDEVHSSGSTQEIVQLAEALSAHVYGSSWPLNLPFPTQHALWRGNMPTTASEIAGIVNAYDAVFIIGGRSLITILYSEGDAIPGSCAVYQLSADMNELGRTYATRLSVMGDIKLSLQALLPMLEQRLVAGKLIHQQLLKTARSEREKEWQQQEERLSAERLRPAISPMVAAYEVIKAVPPGTTIVDEAIATARHVRRFISDQQHQRYFFMRGGGLGWGMPAAVGHSLGLGREPVVCLLGDGASLYSPQALWTAAHENLPVTFIVMNNREYNILKNFMKSQADYSSTQLGRFIGMDLVNPHIDFQSLANAMGVHCCRITDAADIAAAVTKGVQSGETNLIEIAISAD</sequence>
<feature type="domain" description="Thiamine pyrophosphate enzyme central" evidence="4">
    <location>
        <begin position="200"/>
        <end position="337"/>
    </location>
</feature>
<evidence type="ECO:0000256" key="2">
    <source>
        <dbReference type="ARBA" id="ARBA00023052"/>
    </source>
</evidence>
<dbReference type="SUPFAM" id="SSF52467">
    <property type="entry name" value="DHS-like NAD/FAD-binding domain"/>
    <property type="match status" value="1"/>
</dbReference>
<dbReference type="Proteomes" id="UP000613022">
    <property type="component" value="Unassembled WGS sequence"/>
</dbReference>
<dbReference type="InterPro" id="IPR012001">
    <property type="entry name" value="Thiamin_PyroP_enz_TPP-bd_dom"/>
</dbReference>
<dbReference type="RefSeq" id="WP_045268283.1">
    <property type="nucleotide sequence ID" value="NZ_AP022498.1"/>
</dbReference>
<dbReference type="InterPro" id="IPR011766">
    <property type="entry name" value="TPP_enzyme_TPP-bd"/>
</dbReference>
<evidence type="ECO:0000256" key="3">
    <source>
        <dbReference type="RuleBase" id="RU362132"/>
    </source>
</evidence>
<dbReference type="AlphaFoldDB" id="A0AAW3XM59"/>
<dbReference type="GO" id="GO:0050660">
    <property type="term" value="F:flavin adenine dinucleotide binding"/>
    <property type="evidence" value="ECO:0007669"/>
    <property type="project" value="TreeGrafter"/>
</dbReference>
<dbReference type="GO" id="GO:0000287">
    <property type="term" value="F:magnesium ion binding"/>
    <property type="evidence" value="ECO:0007669"/>
    <property type="project" value="InterPro"/>
</dbReference>
<dbReference type="GO" id="GO:0019752">
    <property type="term" value="P:carboxylic acid metabolic process"/>
    <property type="evidence" value="ECO:0007669"/>
    <property type="project" value="UniProtKB-ARBA"/>
</dbReference>
<dbReference type="CDD" id="cd02002">
    <property type="entry name" value="TPP_BFDC"/>
    <property type="match status" value="1"/>
</dbReference>
<evidence type="ECO:0000259" key="6">
    <source>
        <dbReference type="Pfam" id="PF02776"/>
    </source>
</evidence>
<accession>A0AAW3XM59</accession>
<evidence type="ECO:0000256" key="1">
    <source>
        <dbReference type="ARBA" id="ARBA00007812"/>
    </source>
</evidence>
<reference evidence="7" key="1">
    <citation type="submission" date="2020-08" db="EMBL/GenBank/DDBJ databases">
        <title>Distribution of Beta-Lactamase Producing Gram-Negative Bacterial Isolates in Isabela River of Santo Domingo, Dominican Republic.</title>
        <authorList>
            <person name="Calderon V."/>
            <person name="Del Rosario C."/>
            <person name="Duarte A."/>
            <person name="Bonnelly R."/>
            <person name="Barauna R."/>
            <person name="Ramos R.T."/>
            <person name="Perdomo O.P."/>
            <person name="Rodriguez De Francisco L.E."/>
            <person name="Franco De Los Santos E.F."/>
        </authorList>
    </citation>
    <scope>NUCLEOTIDE SEQUENCE</scope>
    <source>
        <strain evidence="7">INTEC_BI4_1.1</strain>
    </source>
</reference>
<dbReference type="Gene3D" id="3.40.50.1220">
    <property type="entry name" value="TPP-binding domain"/>
    <property type="match status" value="1"/>
</dbReference>
<dbReference type="InterPro" id="IPR029061">
    <property type="entry name" value="THDP-binding"/>
</dbReference>
<proteinExistence type="inferred from homology"/>
<protein>
    <submittedName>
        <fullName evidence="7">Thiamine pyrophosphate-binding protein</fullName>
    </submittedName>
</protein>
<evidence type="ECO:0000313" key="8">
    <source>
        <dbReference type="Proteomes" id="UP000613022"/>
    </source>
</evidence>
<organism evidence="7 8">
    <name type="scientific">Enterobacter kobei</name>
    <dbReference type="NCBI Taxonomy" id="208224"/>
    <lineage>
        <taxon>Bacteria</taxon>
        <taxon>Pseudomonadati</taxon>
        <taxon>Pseudomonadota</taxon>
        <taxon>Gammaproteobacteria</taxon>
        <taxon>Enterobacterales</taxon>
        <taxon>Enterobacteriaceae</taxon>
        <taxon>Enterobacter</taxon>
        <taxon>Enterobacter cloacae complex</taxon>
    </lineage>
</organism>
<dbReference type="Pfam" id="PF00205">
    <property type="entry name" value="TPP_enzyme_M"/>
    <property type="match status" value="1"/>
</dbReference>
<dbReference type="InterPro" id="IPR045229">
    <property type="entry name" value="TPP_enz"/>
</dbReference>
<evidence type="ECO:0000313" key="7">
    <source>
        <dbReference type="EMBL" id="MBC6324917.1"/>
    </source>
</evidence>
<dbReference type="InterPro" id="IPR012000">
    <property type="entry name" value="Thiamin_PyroP_enz_cen_dom"/>
</dbReference>
<comment type="caution">
    <text evidence="7">The sequence shown here is derived from an EMBL/GenBank/DDBJ whole genome shotgun (WGS) entry which is preliminary data.</text>
</comment>
<feature type="domain" description="Thiamine pyrophosphate enzyme TPP-binding" evidence="5">
    <location>
        <begin position="415"/>
        <end position="559"/>
    </location>
</feature>
<dbReference type="InterPro" id="IPR029035">
    <property type="entry name" value="DHS-like_NAD/FAD-binding_dom"/>
</dbReference>
<keyword evidence="2 3" id="KW-0786">Thiamine pyrophosphate</keyword>
<dbReference type="CDD" id="cd07035">
    <property type="entry name" value="TPP_PYR_POX_like"/>
    <property type="match status" value="1"/>
</dbReference>
<gene>
    <name evidence="7" type="ORF">H9R40_17355</name>
</gene>
<comment type="similarity">
    <text evidence="1 3">Belongs to the TPP enzyme family.</text>
</comment>
<dbReference type="Pfam" id="PF02776">
    <property type="entry name" value="TPP_enzyme_N"/>
    <property type="match status" value="1"/>
</dbReference>